<evidence type="ECO:0000313" key="2">
    <source>
        <dbReference type="EMBL" id="CAK1554093.1"/>
    </source>
</evidence>
<dbReference type="AlphaFoldDB" id="A0AAV1JZR7"/>
<gene>
    <name evidence="2" type="ORF">LNINA_LOCUS13033</name>
</gene>
<name>A0AAV1JZR7_9NEOP</name>
<evidence type="ECO:0000256" key="1">
    <source>
        <dbReference type="SAM" id="MobiDB-lite"/>
    </source>
</evidence>
<evidence type="ECO:0000313" key="3">
    <source>
        <dbReference type="Proteomes" id="UP001497472"/>
    </source>
</evidence>
<proteinExistence type="predicted"/>
<dbReference type="Proteomes" id="UP001497472">
    <property type="component" value="Unassembled WGS sequence"/>
</dbReference>
<comment type="caution">
    <text evidence="2">The sequence shown here is derived from an EMBL/GenBank/DDBJ whole genome shotgun (WGS) entry which is preliminary data.</text>
</comment>
<dbReference type="EMBL" id="CAVLEF010000265">
    <property type="protein sequence ID" value="CAK1554093.1"/>
    <property type="molecule type" value="Genomic_DNA"/>
</dbReference>
<keyword evidence="3" id="KW-1185">Reference proteome</keyword>
<organism evidence="2 3">
    <name type="scientific">Leptosia nina</name>
    <dbReference type="NCBI Taxonomy" id="320188"/>
    <lineage>
        <taxon>Eukaryota</taxon>
        <taxon>Metazoa</taxon>
        <taxon>Ecdysozoa</taxon>
        <taxon>Arthropoda</taxon>
        <taxon>Hexapoda</taxon>
        <taxon>Insecta</taxon>
        <taxon>Pterygota</taxon>
        <taxon>Neoptera</taxon>
        <taxon>Endopterygota</taxon>
        <taxon>Lepidoptera</taxon>
        <taxon>Glossata</taxon>
        <taxon>Ditrysia</taxon>
        <taxon>Papilionoidea</taxon>
        <taxon>Pieridae</taxon>
        <taxon>Pierinae</taxon>
        <taxon>Leptosia</taxon>
    </lineage>
</organism>
<accession>A0AAV1JZR7</accession>
<sequence>MGMESARRCGVRKSSAGRGLKRSARAVTSVVFHHSKRREMVLLLQRFGEMPTMWGSRARGSVGEGGRVPSVCTHAEPVRSPTPLVRFIYLSLMPHVFV</sequence>
<reference evidence="2 3" key="1">
    <citation type="submission" date="2023-11" db="EMBL/GenBank/DDBJ databases">
        <authorList>
            <person name="Okamura Y."/>
        </authorList>
    </citation>
    <scope>NUCLEOTIDE SEQUENCE [LARGE SCALE GENOMIC DNA]</scope>
</reference>
<feature type="region of interest" description="Disordered" evidence="1">
    <location>
        <begin position="1"/>
        <end position="20"/>
    </location>
</feature>
<protein>
    <submittedName>
        <fullName evidence="2">Uncharacterized protein</fullName>
    </submittedName>
</protein>